<protein>
    <submittedName>
        <fullName evidence="1">Uncharacterized protein</fullName>
    </submittedName>
</protein>
<dbReference type="Proteomes" id="UP000625079">
    <property type="component" value="Unassembled WGS sequence"/>
</dbReference>
<sequence>MPKPSVGIQRPGARWKNGDSVTLAKTMAPRKRVGSAPARAGENAYSEIRTPTQIGSAGWSIIPAMCPVTNEIFDPNELICAIFSSRMIVGPRELQLRTDAGMMKASDSYGEPRRSLPTAIETLELPARASQSALLSIESIMDESSRRDDCPLLQLAIAANYQWHLHKAQLLAKMASPLISN</sequence>
<dbReference type="EMBL" id="BMHC01000007">
    <property type="protein sequence ID" value="GGI25755.1"/>
    <property type="molecule type" value="Genomic_DNA"/>
</dbReference>
<organism evidence="1 2">
    <name type="scientific">Bradyrhizobium guangdongense</name>
    <dbReference type="NCBI Taxonomy" id="1325090"/>
    <lineage>
        <taxon>Bacteria</taxon>
        <taxon>Pseudomonadati</taxon>
        <taxon>Pseudomonadota</taxon>
        <taxon>Alphaproteobacteria</taxon>
        <taxon>Hyphomicrobiales</taxon>
        <taxon>Nitrobacteraceae</taxon>
        <taxon>Bradyrhizobium</taxon>
    </lineage>
</organism>
<evidence type="ECO:0000313" key="2">
    <source>
        <dbReference type="Proteomes" id="UP000625079"/>
    </source>
</evidence>
<evidence type="ECO:0000313" key="1">
    <source>
        <dbReference type="EMBL" id="GGI25755.1"/>
    </source>
</evidence>
<proteinExistence type="predicted"/>
<dbReference type="AlphaFoldDB" id="A0AA87W8J9"/>
<comment type="caution">
    <text evidence="1">The sequence shown here is derived from an EMBL/GenBank/DDBJ whole genome shotgun (WGS) entry which is preliminary data.</text>
</comment>
<reference evidence="1" key="1">
    <citation type="journal article" date="2014" name="Int. J. Syst. Evol. Microbiol.">
        <title>Complete genome sequence of Corynebacterium casei LMG S-19264T (=DSM 44701T), isolated from a smear-ripened cheese.</title>
        <authorList>
            <consortium name="US DOE Joint Genome Institute (JGI-PGF)"/>
            <person name="Walter F."/>
            <person name="Albersmeier A."/>
            <person name="Kalinowski J."/>
            <person name="Ruckert C."/>
        </authorList>
    </citation>
    <scope>NUCLEOTIDE SEQUENCE</scope>
    <source>
        <strain evidence="1">CGMCC 1.15034</strain>
    </source>
</reference>
<accession>A0AA87W8J9</accession>
<reference evidence="1" key="2">
    <citation type="submission" date="2022-12" db="EMBL/GenBank/DDBJ databases">
        <authorList>
            <person name="Sun Q."/>
            <person name="Zhou Y."/>
        </authorList>
    </citation>
    <scope>NUCLEOTIDE SEQUENCE</scope>
    <source>
        <strain evidence="1">CGMCC 1.15034</strain>
    </source>
</reference>
<gene>
    <name evidence="1" type="ORF">GCM10010987_35960</name>
</gene>
<name>A0AA87W8J9_9BRAD</name>